<proteinExistence type="predicted"/>
<keyword evidence="2" id="KW-1185">Reference proteome</keyword>
<reference evidence="3" key="1">
    <citation type="submission" date="2022-11" db="UniProtKB">
        <authorList>
            <consortium name="WormBaseParasite"/>
        </authorList>
    </citation>
    <scope>IDENTIFICATION</scope>
</reference>
<protein>
    <submittedName>
        <fullName evidence="3">Uncharacterized protein</fullName>
    </submittedName>
</protein>
<dbReference type="Proteomes" id="UP000887565">
    <property type="component" value="Unplaced"/>
</dbReference>
<sequence length="162" mass="18097">MRLGVVVRPIGVFGPLTLALWCCKWAGGPPGQTMLGSNEPQKMKYLRMNFFVIFDILQFDGVTTAYKICCDDKNTLFEENSFTFGPNTEADIPIGGIIAGDGEATGFFFPCWVPGPVGVVVPPLLEPFRFLRLLVEFEITLENSQNGYNFVDNKALMWMRKS</sequence>
<dbReference type="WBParaSite" id="nRc.2.0.1.t19158-RA">
    <property type="protein sequence ID" value="nRc.2.0.1.t19158-RA"/>
    <property type="gene ID" value="nRc.2.0.1.g19158"/>
</dbReference>
<feature type="signal peptide" evidence="1">
    <location>
        <begin position="1"/>
        <end position="19"/>
    </location>
</feature>
<dbReference type="AlphaFoldDB" id="A0A915IZM9"/>
<organism evidence="2 3">
    <name type="scientific">Romanomermis culicivorax</name>
    <name type="common">Nematode worm</name>
    <dbReference type="NCBI Taxonomy" id="13658"/>
    <lineage>
        <taxon>Eukaryota</taxon>
        <taxon>Metazoa</taxon>
        <taxon>Ecdysozoa</taxon>
        <taxon>Nematoda</taxon>
        <taxon>Enoplea</taxon>
        <taxon>Dorylaimia</taxon>
        <taxon>Mermithida</taxon>
        <taxon>Mermithoidea</taxon>
        <taxon>Mermithidae</taxon>
        <taxon>Romanomermis</taxon>
    </lineage>
</organism>
<accession>A0A915IZM9</accession>
<keyword evidence="1" id="KW-0732">Signal</keyword>
<evidence type="ECO:0000313" key="3">
    <source>
        <dbReference type="WBParaSite" id="nRc.2.0.1.t19158-RA"/>
    </source>
</evidence>
<feature type="chain" id="PRO_5037149566" evidence="1">
    <location>
        <begin position="20"/>
        <end position="162"/>
    </location>
</feature>
<evidence type="ECO:0000313" key="2">
    <source>
        <dbReference type="Proteomes" id="UP000887565"/>
    </source>
</evidence>
<name>A0A915IZM9_ROMCU</name>
<evidence type="ECO:0000256" key="1">
    <source>
        <dbReference type="SAM" id="SignalP"/>
    </source>
</evidence>